<organism evidence="1 2">
    <name type="scientific">Nephila pilipes</name>
    <name type="common">Giant wood spider</name>
    <name type="synonym">Nephila maculata</name>
    <dbReference type="NCBI Taxonomy" id="299642"/>
    <lineage>
        <taxon>Eukaryota</taxon>
        <taxon>Metazoa</taxon>
        <taxon>Ecdysozoa</taxon>
        <taxon>Arthropoda</taxon>
        <taxon>Chelicerata</taxon>
        <taxon>Arachnida</taxon>
        <taxon>Araneae</taxon>
        <taxon>Araneomorphae</taxon>
        <taxon>Entelegynae</taxon>
        <taxon>Araneoidea</taxon>
        <taxon>Nephilidae</taxon>
        <taxon>Nephila</taxon>
    </lineage>
</organism>
<proteinExistence type="predicted"/>
<sequence length="84" mass="9723">MCSYHQKKALDTLEHSNAVIRHGYKNEFRNQRTGNNEKVGNIDQKGQTMFEQLVKPQYPVLFIVADNLKYDQITLSNVQSSTYS</sequence>
<gene>
    <name evidence="1" type="ORF">NPIL_78151</name>
</gene>
<accession>A0A8X6INC5</accession>
<dbReference type="EMBL" id="BMAW01046037">
    <property type="protein sequence ID" value="GFS53101.1"/>
    <property type="molecule type" value="Genomic_DNA"/>
</dbReference>
<dbReference type="AlphaFoldDB" id="A0A8X6INC5"/>
<dbReference type="Proteomes" id="UP000887013">
    <property type="component" value="Unassembled WGS sequence"/>
</dbReference>
<evidence type="ECO:0000313" key="1">
    <source>
        <dbReference type="EMBL" id="GFS53101.1"/>
    </source>
</evidence>
<protein>
    <submittedName>
        <fullName evidence="1">Uncharacterized protein</fullName>
    </submittedName>
</protein>
<evidence type="ECO:0000313" key="2">
    <source>
        <dbReference type="Proteomes" id="UP000887013"/>
    </source>
</evidence>
<name>A0A8X6INC5_NEPPI</name>
<keyword evidence="2" id="KW-1185">Reference proteome</keyword>
<comment type="caution">
    <text evidence="1">The sequence shown here is derived from an EMBL/GenBank/DDBJ whole genome shotgun (WGS) entry which is preliminary data.</text>
</comment>
<reference evidence="1" key="1">
    <citation type="submission" date="2020-08" db="EMBL/GenBank/DDBJ databases">
        <title>Multicomponent nature underlies the extraordinary mechanical properties of spider dragline silk.</title>
        <authorList>
            <person name="Kono N."/>
            <person name="Nakamura H."/>
            <person name="Mori M."/>
            <person name="Yoshida Y."/>
            <person name="Ohtoshi R."/>
            <person name="Malay A.D."/>
            <person name="Moran D.A.P."/>
            <person name="Tomita M."/>
            <person name="Numata K."/>
            <person name="Arakawa K."/>
        </authorList>
    </citation>
    <scope>NUCLEOTIDE SEQUENCE</scope>
</reference>